<dbReference type="Gene3D" id="2.130.10.10">
    <property type="entry name" value="YVTN repeat-like/Quinoprotein amine dehydrogenase"/>
    <property type="match status" value="1"/>
</dbReference>
<sequence>SVALVKFSNQPAADSFLIVGVANEYQLNPRQVNGGFLYAFKVTNKGTDLVLLHKTPVEEVPGAMAPLQGKLLVSVGRLLRVYEMGKKKMLRKCESKSIPNYITSIQTMGSRVFATDIQFRPLQNQLVLFADDTIPRWVTCSTLLDFDTVALADKFGNVAVIRLPTGTNDDTEEDPTGNKALWDRGYLNGASQKAEQVFCFHVGETVLSLQKATLIPGGNESLVYTTLSGTIGVFVPFTSRDDFDFFQHLEMHMRNEHPPICGRDHLSFRSYYFPVKNVIDGDLCEQFNSLDLSKQKSIAEDMDKAPNEVSKKLEDVRTRYAF</sequence>
<name>A0A7R8ZRF3_9CRUS</name>
<keyword evidence="2" id="KW-0539">Nucleus</keyword>
<dbReference type="GO" id="GO:0003676">
    <property type="term" value="F:nucleic acid binding"/>
    <property type="evidence" value="ECO:0007669"/>
    <property type="project" value="InterPro"/>
</dbReference>
<evidence type="ECO:0000256" key="1">
    <source>
        <dbReference type="ARBA" id="ARBA00004123"/>
    </source>
</evidence>
<dbReference type="InterPro" id="IPR050358">
    <property type="entry name" value="RSE1/DDB1/CFT1"/>
</dbReference>
<gene>
    <name evidence="5" type="ORF">CTOB1V02_LOCUS11439</name>
</gene>
<accession>A0A7R8ZRF3</accession>
<evidence type="ECO:0000256" key="3">
    <source>
        <dbReference type="ARBA" id="ARBA00038266"/>
    </source>
</evidence>
<dbReference type="Pfam" id="PF03178">
    <property type="entry name" value="CPSF_A"/>
    <property type="match status" value="1"/>
</dbReference>
<comment type="similarity">
    <text evidence="3">Belongs to the RSE1 family.</text>
</comment>
<dbReference type="EMBL" id="OB666624">
    <property type="protein sequence ID" value="CAD7233618.1"/>
    <property type="molecule type" value="Genomic_DNA"/>
</dbReference>
<dbReference type="GO" id="GO:0005634">
    <property type="term" value="C:nucleus"/>
    <property type="evidence" value="ECO:0007669"/>
    <property type="project" value="UniProtKB-SubCell"/>
</dbReference>
<evidence type="ECO:0000259" key="4">
    <source>
        <dbReference type="Pfam" id="PF03178"/>
    </source>
</evidence>
<evidence type="ECO:0000313" key="5">
    <source>
        <dbReference type="EMBL" id="CAD7233618.1"/>
    </source>
</evidence>
<dbReference type="PANTHER" id="PTHR10644">
    <property type="entry name" value="DNA REPAIR/RNA PROCESSING CPSF FAMILY"/>
    <property type="match status" value="1"/>
</dbReference>
<dbReference type="Gene3D" id="1.10.150.910">
    <property type="match status" value="1"/>
</dbReference>
<dbReference type="InterPro" id="IPR004871">
    <property type="entry name" value="RSE1/DDB1/CPSF1_C"/>
</dbReference>
<reference evidence="5" key="1">
    <citation type="submission" date="2020-11" db="EMBL/GenBank/DDBJ databases">
        <authorList>
            <person name="Tran Van P."/>
        </authorList>
    </citation>
    <scope>NUCLEOTIDE SEQUENCE</scope>
</reference>
<evidence type="ECO:0000256" key="2">
    <source>
        <dbReference type="ARBA" id="ARBA00023242"/>
    </source>
</evidence>
<dbReference type="InterPro" id="IPR015943">
    <property type="entry name" value="WD40/YVTN_repeat-like_dom_sf"/>
</dbReference>
<organism evidence="5">
    <name type="scientific">Cyprideis torosa</name>
    <dbReference type="NCBI Taxonomy" id="163714"/>
    <lineage>
        <taxon>Eukaryota</taxon>
        <taxon>Metazoa</taxon>
        <taxon>Ecdysozoa</taxon>
        <taxon>Arthropoda</taxon>
        <taxon>Crustacea</taxon>
        <taxon>Oligostraca</taxon>
        <taxon>Ostracoda</taxon>
        <taxon>Podocopa</taxon>
        <taxon>Podocopida</taxon>
        <taxon>Cytherocopina</taxon>
        <taxon>Cytheroidea</taxon>
        <taxon>Cytherideidae</taxon>
        <taxon>Cyprideis</taxon>
    </lineage>
</organism>
<dbReference type="FunFam" id="1.10.150.910:FF:000002">
    <property type="entry name" value="Splicing factor 3B subunit 3"/>
    <property type="match status" value="1"/>
</dbReference>
<proteinExistence type="inferred from homology"/>
<dbReference type="AlphaFoldDB" id="A0A7R8ZRF3"/>
<comment type="subcellular location">
    <subcellularLocation>
        <location evidence="1">Nucleus</location>
    </subcellularLocation>
</comment>
<feature type="domain" description="RSE1/DDB1/CPSF1 C-terminal" evidence="4">
    <location>
        <begin position="1"/>
        <end position="288"/>
    </location>
</feature>
<dbReference type="OrthoDB" id="436637at2759"/>
<feature type="non-terminal residue" evidence="5">
    <location>
        <position position="322"/>
    </location>
</feature>
<protein>
    <recommendedName>
        <fullName evidence="4">RSE1/DDB1/CPSF1 C-terminal domain-containing protein</fullName>
    </recommendedName>
</protein>